<feature type="non-terminal residue" evidence="1">
    <location>
        <position position="1"/>
    </location>
</feature>
<protein>
    <recommendedName>
        <fullName evidence="3">Transposase</fullName>
    </recommendedName>
</protein>
<reference evidence="1" key="2">
    <citation type="submission" date="2021-04" db="EMBL/GenBank/DDBJ databases">
        <authorList>
            <person name="Gilroy R."/>
        </authorList>
    </citation>
    <scope>NUCLEOTIDE SEQUENCE</scope>
    <source>
        <strain evidence="1">ChiSxjej3B15-1167</strain>
    </source>
</reference>
<evidence type="ECO:0000313" key="1">
    <source>
        <dbReference type="EMBL" id="HIX72090.1"/>
    </source>
</evidence>
<dbReference type="EMBL" id="DXEQ01000104">
    <property type="protein sequence ID" value="HIX72090.1"/>
    <property type="molecule type" value="Genomic_DNA"/>
</dbReference>
<comment type="caution">
    <text evidence="1">The sequence shown here is derived from an EMBL/GenBank/DDBJ whole genome shotgun (WGS) entry which is preliminary data.</text>
</comment>
<evidence type="ECO:0008006" key="3">
    <source>
        <dbReference type="Google" id="ProtNLM"/>
    </source>
</evidence>
<accession>A0A9D1X3W9</accession>
<organism evidence="1 2">
    <name type="scientific">Candidatus Anaerobutyricum stercoripullorum</name>
    <dbReference type="NCBI Taxonomy" id="2838456"/>
    <lineage>
        <taxon>Bacteria</taxon>
        <taxon>Bacillati</taxon>
        <taxon>Bacillota</taxon>
        <taxon>Clostridia</taxon>
        <taxon>Lachnospirales</taxon>
        <taxon>Lachnospiraceae</taxon>
        <taxon>Anaerobutyricum</taxon>
    </lineage>
</organism>
<sequence>YGRTQEAVRRLIDYCIEHNILKDYLTSRAEEVTSMLEVIFDDTIHRKKMLEEAEARGEVHGEKRGIAKKTRETVLRLHRMHYDTDTIAEIVDVPVRQVEEWLSAELAL</sequence>
<dbReference type="Proteomes" id="UP000886805">
    <property type="component" value="Unassembled WGS sequence"/>
</dbReference>
<name>A0A9D1X3W9_9FIRM</name>
<reference evidence="1" key="1">
    <citation type="journal article" date="2021" name="PeerJ">
        <title>Extensive microbial diversity within the chicken gut microbiome revealed by metagenomics and culture.</title>
        <authorList>
            <person name="Gilroy R."/>
            <person name="Ravi A."/>
            <person name="Getino M."/>
            <person name="Pursley I."/>
            <person name="Horton D.L."/>
            <person name="Alikhan N.F."/>
            <person name="Baker D."/>
            <person name="Gharbi K."/>
            <person name="Hall N."/>
            <person name="Watson M."/>
            <person name="Adriaenssens E.M."/>
            <person name="Foster-Nyarko E."/>
            <person name="Jarju S."/>
            <person name="Secka A."/>
            <person name="Antonio M."/>
            <person name="Oren A."/>
            <person name="Chaudhuri R.R."/>
            <person name="La Ragione R."/>
            <person name="Hildebrand F."/>
            <person name="Pallen M.J."/>
        </authorList>
    </citation>
    <scope>NUCLEOTIDE SEQUENCE</scope>
    <source>
        <strain evidence="1">ChiSxjej3B15-1167</strain>
    </source>
</reference>
<gene>
    <name evidence="1" type="ORF">H9849_03615</name>
</gene>
<dbReference type="AlphaFoldDB" id="A0A9D1X3W9"/>
<evidence type="ECO:0000313" key="2">
    <source>
        <dbReference type="Proteomes" id="UP000886805"/>
    </source>
</evidence>
<proteinExistence type="predicted"/>